<evidence type="ECO:0000256" key="6">
    <source>
        <dbReference type="ARBA" id="ARBA00022989"/>
    </source>
</evidence>
<evidence type="ECO:0000256" key="1">
    <source>
        <dbReference type="ARBA" id="ARBA00004141"/>
    </source>
</evidence>
<dbReference type="Gene3D" id="3.40.50.620">
    <property type="entry name" value="HUPs"/>
    <property type="match status" value="1"/>
</dbReference>
<keyword evidence="3 9" id="KW-0812">Transmembrane</keyword>
<dbReference type="InterPro" id="IPR035906">
    <property type="entry name" value="MetI-like_sf"/>
</dbReference>
<dbReference type="CDD" id="cd00293">
    <property type="entry name" value="USP-like"/>
    <property type="match status" value="1"/>
</dbReference>
<evidence type="ECO:0000256" key="4">
    <source>
        <dbReference type="ARBA" id="ARBA00022741"/>
    </source>
</evidence>
<organism evidence="11 12">
    <name type="scientific">Actinomycetospora cinnamomea</name>
    <dbReference type="NCBI Taxonomy" id="663609"/>
    <lineage>
        <taxon>Bacteria</taxon>
        <taxon>Bacillati</taxon>
        <taxon>Actinomycetota</taxon>
        <taxon>Actinomycetes</taxon>
        <taxon>Pseudonocardiales</taxon>
        <taxon>Pseudonocardiaceae</taxon>
        <taxon>Actinomycetospora</taxon>
    </lineage>
</organism>
<dbReference type="EMBL" id="QEKW01000013">
    <property type="protein sequence ID" value="PVZ06407.1"/>
    <property type="molecule type" value="Genomic_DNA"/>
</dbReference>
<evidence type="ECO:0000313" key="11">
    <source>
        <dbReference type="EMBL" id="PVZ06407.1"/>
    </source>
</evidence>
<feature type="region of interest" description="Disordered" evidence="8">
    <location>
        <begin position="204"/>
        <end position="247"/>
    </location>
</feature>
<name>A0A2U1F2J8_9PSEU</name>
<accession>A0A2U1F2J8</accession>
<proteinExistence type="inferred from homology"/>
<keyword evidence="7 9" id="KW-0472">Membrane</keyword>
<keyword evidence="4" id="KW-0547">Nucleotide-binding</keyword>
<keyword evidence="12" id="KW-1185">Reference proteome</keyword>
<dbReference type="AlphaFoldDB" id="A0A2U1F2J8"/>
<comment type="subcellular location">
    <subcellularLocation>
        <location evidence="1">Membrane</location>
        <topology evidence="1">Multi-pass membrane protein</topology>
    </subcellularLocation>
</comment>
<dbReference type="GO" id="GO:0016020">
    <property type="term" value="C:membrane"/>
    <property type="evidence" value="ECO:0007669"/>
    <property type="project" value="UniProtKB-SubCell"/>
</dbReference>
<dbReference type="PRINTS" id="PR01438">
    <property type="entry name" value="UNVRSLSTRESS"/>
</dbReference>
<dbReference type="SUPFAM" id="SSF52402">
    <property type="entry name" value="Adenine nucleotide alpha hydrolases-like"/>
    <property type="match status" value="1"/>
</dbReference>
<keyword evidence="5" id="KW-0067">ATP-binding</keyword>
<dbReference type="PANTHER" id="PTHR46268:SF27">
    <property type="entry name" value="UNIVERSAL STRESS PROTEIN RV2623"/>
    <property type="match status" value="1"/>
</dbReference>
<dbReference type="OrthoDB" id="6174426at2"/>
<feature type="transmembrane region" description="Helical" evidence="9">
    <location>
        <begin position="5"/>
        <end position="27"/>
    </location>
</feature>
<feature type="compositionally biased region" description="Basic and acidic residues" evidence="8">
    <location>
        <begin position="214"/>
        <end position="223"/>
    </location>
</feature>
<evidence type="ECO:0000313" key="12">
    <source>
        <dbReference type="Proteomes" id="UP000245639"/>
    </source>
</evidence>
<comment type="similarity">
    <text evidence="2">Belongs to the universal stress protein A family.</text>
</comment>
<dbReference type="SUPFAM" id="SSF161098">
    <property type="entry name" value="MetI-like"/>
    <property type="match status" value="1"/>
</dbReference>
<sequence>MDVSLVYVLVIVILWLIVGLSTAWWMVRLGHDWKWLFVAVALGPLFVPAALERVEHRARLAASGPEAVPVRQAGDPGQPRVLVGLDGSPESERALTTALALLGPQRGMVVLAEVVPYEAADDDTREVLDAATRRLATAAARASARGITVHHEVLAGSPGAALRRFAEEQDMDLLVVGRRGRGLSRRLLGSVSADAVHHSPVPVLVVEPTPTPRDTTETDRTAPADRTTGEGPTRATEPPSDTSSPVS</sequence>
<feature type="domain" description="UspA" evidence="10">
    <location>
        <begin position="80"/>
        <end position="206"/>
    </location>
</feature>
<dbReference type="Proteomes" id="UP000245639">
    <property type="component" value="Unassembled WGS sequence"/>
</dbReference>
<dbReference type="InterPro" id="IPR006015">
    <property type="entry name" value="Universal_stress_UspA"/>
</dbReference>
<protein>
    <submittedName>
        <fullName evidence="11">Nucleotide-binding universal stress UspA family protein</fullName>
    </submittedName>
</protein>
<evidence type="ECO:0000256" key="8">
    <source>
        <dbReference type="SAM" id="MobiDB-lite"/>
    </source>
</evidence>
<dbReference type="RefSeq" id="WP_116710154.1">
    <property type="nucleotide sequence ID" value="NZ_QEKW01000013.1"/>
</dbReference>
<dbReference type="Pfam" id="PF00582">
    <property type="entry name" value="Usp"/>
    <property type="match status" value="1"/>
</dbReference>
<evidence type="ECO:0000256" key="2">
    <source>
        <dbReference type="ARBA" id="ARBA00008791"/>
    </source>
</evidence>
<evidence type="ECO:0000256" key="3">
    <source>
        <dbReference type="ARBA" id="ARBA00022692"/>
    </source>
</evidence>
<dbReference type="InterPro" id="IPR014729">
    <property type="entry name" value="Rossmann-like_a/b/a_fold"/>
</dbReference>
<evidence type="ECO:0000256" key="7">
    <source>
        <dbReference type="ARBA" id="ARBA00023136"/>
    </source>
</evidence>
<gene>
    <name evidence="11" type="ORF">C8D89_113145</name>
</gene>
<evidence type="ECO:0000259" key="10">
    <source>
        <dbReference type="Pfam" id="PF00582"/>
    </source>
</evidence>
<keyword evidence="6 9" id="KW-1133">Transmembrane helix</keyword>
<reference evidence="11 12" key="1">
    <citation type="submission" date="2018-04" db="EMBL/GenBank/DDBJ databases">
        <title>Genomic Encyclopedia of Type Strains, Phase IV (KMG-IV): sequencing the most valuable type-strain genomes for metagenomic binning, comparative biology and taxonomic classification.</title>
        <authorList>
            <person name="Goeker M."/>
        </authorList>
    </citation>
    <scope>NUCLEOTIDE SEQUENCE [LARGE SCALE GENOMIC DNA]</scope>
    <source>
        <strain evidence="11 12">DSM 45771</strain>
    </source>
</reference>
<dbReference type="PANTHER" id="PTHR46268">
    <property type="entry name" value="STRESS RESPONSE PROTEIN NHAX"/>
    <property type="match status" value="1"/>
</dbReference>
<evidence type="ECO:0000256" key="9">
    <source>
        <dbReference type="SAM" id="Phobius"/>
    </source>
</evidence>
<evidence type="ECO:0000256" key="5">
    <source>
        <dbReference type="ARBA" id="ARBA00022840"/>
    </source>
</evidence>
<dbReference type="GO" id="GO:0005524">
    <property type="term" value="F:ATP binding"/>
    <property type="evidence" value="ECO:0007669"/>
    <property type="project" value="UniProtKB-KW"/>
</dbReference>
<dbReference type="InterPro" id="IPR006016">
    <property type="entry name" value="UspA"/>
</dbReference>
<comment type="caution">
    <text evidence="11">The sequence shown here is derived from an EMBL/GenBank/DDBJ whole genome shotgun (WGS) entry which is preliminary data.</text>
</comment>